<organism evidence="1 2">
    <name type="scientific">Undibacterium umbellatum</name>
    <dbReference type="NCBI Taxonomy" id="2762300"/>
    <lineage>
        <taxon>Bacteria</taxon>
        <taxon>Pseudomonadati</taxon>
        <taxon>Pseudomonadota</taxon>
        <taxon>Betaproteobacteria</taxon>
        <taxon>Burkholderiales</taxon>
        <taxon>Oxalobacteraceae</taxon>
        <taxon>Undibacterium</taxon>
    </lineage>
</organism>
<evidence type="ECO:0000313" key="2">
    <source>
        <dbReference type="Proteomes" id="UP000646911"/>
    </source>
</evidence>
<protein>
    <submittedName>
        <fullName evidence="1">Uncharacterized protein</fullName>
    </submittedName>
</protein>
<dbReference type="RefSeq" id="WP_186951455.1">
    <property type="nucleotide sequence ID" value="NZ_JACOFX010000001.1"/>
</dbReference>
<reference evidence="1 2" key="1">
    <citation type="submission" date="2020-08" db="EMBL/GenBank/DDBJ databases">
        <title>Novel species isolated from subtropical streams in China.</title>
        <authorList>
            <person name="Lu H."/>
        </authorList>
    </citation>
    <scope>NUCLEOTIDE SEQUENCE [LARGE SCALE GENOMIC DNA]</scope>
    <source>
        <strain evidence="1 2">NL8W</strain>
    </source>
</reference>
<proteinExistence type="predicted"/>
<gene>
    <name evidence="1" type="ORF">H8L47_01415</name>
</gene>
<accession>A0ABR6Z364</accession>
<name>A0ABR6Z364_9BURK</name>
<sequence>MNLNKSMIVSATGQAMFGIGGPKTHKTAEFKGYCVSLEWDMADGEPVMLIWSPLGGLGAGVFGVCLSSAGKYANPDGKPTEECFMEAAAALPTLGRALIRLEVSTLVDVIIQFLPDLLTMPPASRASRLEAKGKGILEVTQTDVNGKVISESLL</sequence>
<comment type="caution">
    <text evidence="1">The sequence shown here is derived from an EMBL/GenBank/DDBJ whole genome shotgun (WGS) entry which is preliminary data.</text>
</comment>
<dbReference type="Proteomes" id="UP000646911">
    <property type="component" value="Unassembled WGS sequence"/>
</dbReference>
<evidence type="ECO:0000313" key="1">
    <source>
        <dbReference type="EMBL" id="MBC3906217.1"/>
    </source>
</evidence>
<dbReference type="EMBL" id="JACOFX010000001">
    <property type="protein sequence ID" value="MBC3906217.1"/>
    <property type="molecule type" value="Genomic_DNA"/>
</dbReference>
<keyword evidence="2" id="KW-1185">Reference proteome</keyword>